<comment type="similarity">
    <text evidence="1">Belongs to the N-acylglucosamine 2-epimerase family.</text>
</comment>
<organism evidence="3 4">
    <name type="scientific">Egicoccus halophilus</name>
    <dbReference type="NCBI Taxonomy" id="1670830"/>
    <lineage>
        <taxon>Bacteria</taxon>
        <taxon>Bacillati</taxon>
        <taxon>Actinomycetota</taxon>
        <taxon>Nitriliruptoria</taxon>
        <taxon>Egicoccales</taxon>
        <taxon>Egicoccaceae</taxon>
        <taxon>Egicoccus</taxon>
    </lineage>
</organism>
<name>A0A8J3EUX3_9ACTN</name>
<dbReference type="EMBL" id="BMHA01000010">
    <property type="protein sequence ID" value="GGI08052.1"/>
    <property type="molecule type" value="Genomic_DNA"/>
</dbReference>
<evidence type="ECO:0000313" key="3">
    <source>
        <dbReference type="EMBL" id="GGI08052.1"/>
    </source>
</evidence>
<accession>A0A8J3EUX3</accession>
<evidence type="ECO:0000256" key="2">
    <source>
        <dbReference type="ARBA" id="ARBA00023235"/>
    </source>
</evidence>
<evidence type="ECO:0000256" key="1">
    <source>
        <dbReference type="ARBA" id="ARBA00008558"/>
    </source>
</evidence>
<dbReference type="SUPFAM" id="SSF48208">
    <property type="entry name" value="Six-hairpin glycosidases"/>
    <property type="match status" value="1"/>
</dbReference>
<keyword evidence="4" id="KW-1185">Reference proteome</keyword>
<dbReference type="OrthoDB" id="9806359at2"/>
<keyword evidence="2" id="KW-0413">Isomerase</keyword>
<sequence>MTAPIGVSEVNRLEAETERLLAFGRRGRHPAGGFAWLQDDGTPDLDRDVELWITCRMTHVYALGHLLGVDGAAELVDHGIAALAGRLHDDEHGGWYAAVGADGPTTPTKGAYEHAFVVLAATSAVVAQRPGAEAVLDEALAVQERHFFHEGDGAVVDVYLDRGFADLEDYRGANANMHTVEAYLAAADVTGDEVWLQRADRIVHRFVHGAAGGHGWRLPEHFDPDWRPRLDYHHDQPAHPFRPFGATVGHGFEWARLALHLEAARHPEVSQAGAGTQLRSDAAAQFRRAVEDGWSVDGAPGFVYTTDFDGTPVVRNRLHWVVNEATNAAAALYLASGEAVYADWYRTWWTYAEDVFVDREAGSWRHELDPDNRPAASVWAGKPDLYHAVQATLIPRLPLAPSLATALAEGRLDTSGASART</sequence>
<dbReference type="RefSeq" id="WP_130648989.1">
    <property type="nucleotide sequence ID" value="NZ_BMHA01000010.1"/>
</dbReference>
<comment type="caution">
    <text evidence="3">The sequence shown here is derived from an EMBL/GenBank/DDBJ whole genome shotgun (WGS) entry which is preliminary data.</text>
</comment>
<dbReference type="Gene3D" id="1.50.10.10">
    <property type="match status" value="1"/>
</dbReference>
<dbReference type="GO" id="GO:0016853">
    <property type="term" value="F:isomerase activity"/>
    <property type="evidence" value="ECO:0007669"/>
    <property type="project" value="UniProtKB-KW"/>
</dbReference>
<dbReference type="InterPro" id="IPR008928">
    <property type="entry name" value="6-hairpin_glycosidase_sf"/>
</dbReference>
<dbReference type="GO" id="GO:0005975">
    <property type="term" value="P:carbohydrate metabolic process"/>
    <property type="evidence" value="ECO:0007669"/>
    <property type="project" value="InterPro"/>
</dbReference>
<dbReference type="InterPro" id="IPR010819">
    <property type="entry name" value="AGE/CE"/>
</dbReference>
<evidence type="ECO:0000313" key="4">
    <source>
        <dbReference type="Proteomes" id="UP000650511"/>
    </source>
</evidence>
<dbReference type="Pfam" id="PF07221">
    <property type="entry name" value="GlcNAc_2-epim"/>
    <property type="match status" value="1"/>
</dbReference>
<dbReference type="PANTHER" id="PTHR15108">
    <property type="entry name" value="N-ACYLGLUCOSAMINE-2-EPIMERASE"/>
    <property type="match status" value="1"/>
</dbReference>
<reference evidence="3" key="2">
    <citation type="submission" date="2020-09" db="EMBL/GenBank/DDBJ databases">
        <authorList>
            <person name="Sun Q."/>
            <person name="Zhou Y."/>
        </authorList>
    </citation>
    <scope>NUCLEOTIDE SEQUENCE</scope>
    <source>
        <strain evidence="3">CGMCC 1.14988</strain>
    </source>
</reference>
<reference evidence="3" key="1">
    <citation type="journal article" date="2014" name="Int. J. Syst. Evol. Microbiol.">
        <title>Complete genome sequence of Corynebacterium casei LMG S-19264T (=DSM 44701T), isolated from a smear-ripened cheese.</title>
        <authorList>
            <consortium name="US DOE Joint Genome Institute (JGI-PGF)"/>
            <person name="Walter F."/>
            <person name="Albersmeier A."/>
            <person name="Kalinowski J."/>
            <person name="Ruckert C."/>
        </authorList>
    </citation>
    <scope>NUCLEOTIDE SEQUENCE</scope>
    <source>
        <strain evidence="3">CGMCC 1.14988</strain>
    </source>
</reference>
<dbReference type="Proteomes" id="UP000650511">
    <property type="component" value="Unassembled WGS sequence"/>
</dbReference>
<dbReference type="AlphaFoldDB" id="A0A8J3EUX3"/>
<proteinExistence type="inferred from homology"/>
<protein>
    <submittedName>
        <fullName evidence="3">N-acylglucosamine 2-epimerase</fullName>
    </submittedName>
</protein>
<gene>
    <name evidence="3" type="ORF">GCM10011354_27150</name>
</gene>
<dbReference type="InterPro" id="IPR012341">
    <property type="entry name" value="6hp_glycosidase-like_sf"/>
</dbReference>